<dbReference type="GO" id="GO:0005856">
    <property type="term" value="C:cytoskeleton"/>
    <property type="evidence" value="ECO:0007669"/>
    <property type="project" value="TreeGrafter"/>
</dbReference>
<dbReference type="InterPro" id="IPR051017">
    <property type="entry name" value="Aldolase-II_Adducin_sf"/>
</dbReference>
<dbReference type="InterPro" id="IPR036409">
    <property type="entry name" value="Aldolase_II/adducin_N_sf"/>
</dbReference>
<dbReference type="Gene3D" id="3.40.225.10">
    <property type="entry name" value="Class II aldolase/adducin N-terminal domain"/>
    <property type="match status" value="1"/>
</dbReference>
<evidence type="ECO:0000259" key="1">
    <source>
        <dbReference type="SMART" id="SM01007"/>
    </source>
</evidence>
<organism evidence="2 3">
    <name type="scientific">Lachancea dasiensis</name>
    <dbReference type="NCBI Taxonomy" id="1072105"/>
    <lineage>
        <taxon>Eukaryota</taxon>
        <taxon>Fungi</taxon>
        <taxon>Dikarya</taxon>
        <taxon>Ascomycota</taxon>
        <taxon>Saccharomycotina</taxon>
        <taxon>Saccharomycetes</taxon>
        <taxon>Saccharomycetales</taxon>
        <taxon>Saccharomycetaceae</taxon>
        <taxon>Lachancea</taxon>
    </lineage>
</organism>
<dbReference type="FunFam" id="3.40.225.10:FF:000009">
    <property type="entry name" value="Class II aldolase/adducin N-terminal"/>
    <property type="match status" value="1"/>
</dbReference>
<dbReference type="STRING" id="1266660.A0A1G4ITK6"/>
<evidence type="ECO:0000313" key="2">
    <source>
        <dbReference type="EMBL" id="SCU80306.1"/>
    </source>
</evidence>
<proteinExistence type="predicted"/>
<dbReference type="EMBL" id="LT598456">
    <property type="protein sequence ID" value="SCU80306.1"/>
    <property type="molecule type" value="Genomic_DNA"/>
</dbReference>
<reference evidence="3" key="1">
    <citation type="submission" date="2016-03" db="EMBL/GenBank/DDBJ databases">
        <authorList>
            <person name="Devillers H."/>
        </authorList>
    </citation>
    <scope>NUCLEOTIDE SEQUENCE [LARGE SCALE GENOMIC DNA]</scope>
</reference>
<dbReference type="AlphaFoldDB" id="A0A1G4ITK6"/>
<evidence type="ECO:0000313" key="3">
    <source>
        <dbReference type="Proteomes" id="UP000190274"/>
    </source>
</evidence>
<dbReference type="GO" id="GO:0005634">
    <property type="term" value="C:nucleus"/>
    <property type="evidence" value="ECO:0007669"/>
    <property type="project" value="EnsemblFungi"/>
</dbReference>
<dbReference type="SUPFAM" id="SSF53639">
    <property type="entry name" value="AraD/HMP-PK domain-like"/>
    <property type="match status" value="1"/>
</dbReference>
<accession>A0A1G4ITK6</accession>
<dbReference type="PANTHER" id="PTHR10672:SF25">
    <property type="entry name" value="MEIOTICALLY UP-REGULATED GENE 14 PROTEIN"/>
    <property type="match status" value="1"/>
</dbReference>
<dbReference type="OrthoDB" id="3238794at2759"/>
<sequence length="270" mass="29756">MTTAKQISKPSDRVKGLQVPEFTDPYEKRTWMLQHMAGVLRVFGRKGYNEGCAGHLTIVDPVDPTTYWINPIGVHFSMISVSDLVHVDANGEAIGGSMAGFNVPGFKIHSTIHKARPDVKAICHAHSFYARTYSVFGKVPEMLHQDSCSIHDNIAVLDDYDGVGLDEREGEKILSVLGDKMSIVLQNHGVMTFGKTIDEAGYLHVLLEDLCKAQLLTDAAAVRTGAKIKVIPDHIAREVFKVNSGSKSLYSAMQPDFELEVYLSNEAVLR</sequence>
<keyword evidence="3" id="KW-1185">Reference proteome</keyword>
<dbReference type="SMART" id="SM01007">
    <property type="entry name" value="Aldolase_II"/>
    <property type="match status" value="1"/>
</dbReference>
<dbReference type="GO" id="GO:0051015">
    <property type="term" value="F:actin filament binding"/>
    <property type="evidence" value="ECO:0007669"/>
    <property type="project" value="TreeGrafter"/>
</dbReference>
<gene>
    <name evidence="2" type="ORF">LADA_0B06392G</name>
</gene>
<dbReference type="PANTHER" id="PTHR10672">
    <property type="entry name" value="ADDUCIN"/>
    <property type="match status" value="1"/>
</dbReference>
<dbReference type="Pfam" id="PF00596">
    <property type="entry name" value="Aldolase_II"/>
    <property type="match status" value="1"/>
</dbReference>
<feature type="domain" description="Class II aldolase/adducin N-terminal" evidence="1">
    <location>
        <begin position="34"/>
        <end position="215"/>
    </location>
</feature>
<name>A0A1G4ITK6_9SACH</name>
<protein>
    <submittedName>
        <fullName evidence="2">LADA_0B06392g1_1</fullName>
    </submittedName>
</protein>
<dbReference type="Proteomes" id="UP000190274">
    <property type="component" value="Chromosome B"/>
</dbReference>
<dbReference type="GO" id="GO:0005737">
    <property type="term" value="C:cytoplasm"/>
    <property type="evidence" value="ECO:0007669"/>
    <property type="project" value="EnsemblFungi"/>
</dbReference>
<dbReference type="InterPro" id="IPR001303">
    <property type="entry name" value="Aldolase_II/adducin_N"/>
</dbReference>